<keyword evidence="1" id="KW-0805">Transcription regulation</keyword>
<proteinExistence type="predicted"/>
<dbReference type="PROSITE" id="PS01117">
    <property type="entry name" value="HTH_MARR_1"/>
    <property type="match status" value="1"/>
</dbReference>
<dbReference type="InterPro" id="IPR036390">
    <property type="entry name" value="WH_DNA-bd_sf"/>
</dbReference>
<dbReference type="SUPFAM" id="SSF46785">
    <property type="entry name" value="Winged helix' DNA-binding domain"/>
    <property type="match status" value="1"/>
</dbReference>
<gene>
    <name evidence="5" type="ORF">LMG27177_07619</name>
</gene>
<evidence type="ECO:0000313" key="5">
    <source>
        <dbReference type="EMBL" id="CAB3810941.1"/>
    </source>
</evidence>
<keyword evidence="3" id="KW-0804">Transcription</keyword>
<evidence type="ECO:0000313" key="6">
    <source>
        <dbReference type="Proteomes" id="UP000494252"/>
    </source>
</evidence>
<dbReference type="EMBL" id="CADIKI010000058">
    <property type="protein sequence ID" value="CAB3810941.1"/>
    <property type="molecule type" value="Genomic_DNA"/>
</dbReference>
<accession>A0A6J5H1W6</accession>
<dbReference type="PANTHER" id="PTHR39515">
    <property type="entry name" value="CONSERVED PROTEIN"/>
    <property type="match status" value="1"/>
</dbReference>
<name>A0A6J5H1W6_9BURK</name>
<dbReference type="InterPro" id="IPR000835">
    <property type="entry name" value="HTH_MarR-typ"/>
</dbReference>
<sequence length="170" mass="18720">MKMAVDHDVQQRSKAAENEVMLLAESIRDVVGRFVRSVREHSGTRSTAQNETLAYVERSGPVSISALAGSRGVTHRTMRLIVMKLVDAGLLSLMRDAEDGRAYLVHLTHTGRAQLRKDRKARTHWLTAELLSKTSDDERKVLGDAVHVLGKIARISGVKSTDVGHGSLSR</sequence>
<dbReference type="GO" id="GO:0003700">
    <property type="term" value="F:DNA-binding transcription factor activity"/>
    <property type="evidence" value="ECO:0007669"/>
    <property type="project" value="InterPro"/>
</dbReference>
<dbReference type="InterPro" id="IPR036388">
    <property type="entry name" value="WH-like_DNA-bd_sf"/>
</dbReference>
<protein>
    <recommendedName>
        <fullName evidence="4">HTH marR-type domain-containing protein</fullName>
    </recommendedName>
</protein>
<reference evidence="5 6" key="1">
    <citation type="submission" date="2020-04" db="EMBL/GenBank/DDBJ databases">
        <authorList>
            <person name="De Canck E."/>
        </authorList>
    </citation>
    <scope>NUCLEOTIDE SEQUENCE [LARGE SCALE GENOMIC DNA]</scope>
    <source>
        <strain evidence="5 6">LMG 27177</strain>
    </source>
</reference>
<dbReference type="GO" id="GO:0003677">
    <property type="term" value="F:DNA binding"/>
    <property type="evidence" value="ECO:0007669"/>
    <property type="project" value="UniProtKB-KW"/>
</dbReference>
<keyword evidence="2" id="KW-0238">DNA-binding</keyword>
<evidence type="ECO:0000256" key="2">
    <source>
        <dbReference type="ARBA" id="ARBA00023125"/>
    </source>
</evidence>
<dbReference type="AlphaFoldDB" id="A0A6J5H1W6"/>
<dbReference type="InterPro" id="IPR052526">
    <property type="entry name" value="HTH-type_Bedaq_tolerance"/>
</dbReference>
<dbReference type="Proteomes" id="UP000494252">
    <property type="component" value="Unassembled WGS sequence"/>
</dbReference>
<evidence type="ECO:0000256" key="1">
    <source>
        <dbReference type="ARBA" id="ARBA00023015"/>
    </source>
</evidence>
<dbReference type="PANTHER" id="PTHR39515:SF2">
    <property type="entry name" value="HTH-TYPE TRANSCRIPTIONAL REGULATOR RV0880"/>
    <property type="match status" value="1"/>
</dbReference>
<feature type="domain" description="HTH marR-type" evidence="4">
    <location>
        <begin position="36"/>
        <end position="139"/>
    </location>
</feature>
<dbReference type="SMART" id="SM00347">
    <property type="entry name" value="HTH_MARR"/>
    <property type="match status" value="1"/>
</dbReference>
<evidence type="ECO:0000259" key="4">
    <source>
        <dbReference type="SMART" id="SM00347"/>
    </source>
</evidence>
<evidence type="ECO:0000256" key="3">
    <source>
        <dbReference type="ARBA" id="ARBA00023163"/>
    </source>
</evidence>
<organism evidence="5 6">
    <name type="scientific">Paraburkholderia fynbosensis</name>
    <dbReference type="NCBI Taxonomy" id="1200993"/>
    <lineage>
        <taxon>Bacteria</taxon>
        <taxon>Pseudomonadati</taxon>
        <taxon>Pseudomonadota</taxon>
        <taxon>Betaproteobacteria</taxon>
        <taxon>Burkholderiales</taxon>
        <taxon>Burkholderiaceae</taxon>
        <taxon>Paraburkholderia</taxon>
    </lineage>
</organism>
<keyword evidence="6" id="KW-1185">Reference proteome</keyword>
<dbReference type="Gene3D" id="1.10.10.10">
    <property type="entry name" value="Winged helix-like DNA-binding domain superfamily/Winged helix DNA-binding domain"/>
    <property type="match status" value="1"/>
</dbReference>
<dbReference type="InterPro" id="IPR023187">
    <property type="entry name" value="Tscrpt_reg_MarR-type_CS"/>
</dbReference>